<sequence>MPYTNVLVAYDGSKASEKALDSAVQLARLNPDTKLEVLHVFQLPTIVVGEAFVTAPPEVSEEEYERSNALVEKAKLKTAGLPGAKVTTLQGPAAKLILEHAEETGSDLIVIGSRGLSGWGELMLGSVSHNVVQHAKIPVLVIK</sequence>
<dbReference type="Proteomes" id="UP001527882">
    <property type="component" value="Unassembled WGS sequence"/>
</dbReference>
<evidence type="ECO:0000256" key="1">
    <source>
        <dbReference type="ARBA" id="ARBA00008791"/>
    </source>
</evidence>
<dbReference type="Gene3D" id="3.40.50.620">
    <property type="entry name" value="HUPs"/>
    <property type="match status" value="1"/>
</dbReference>
<dbReference type="PANTHER" id="PTHR46268:SF6">
    <property type="entry name" value="UNIVERSAL STRESS PROTEIN UP12"/>
    <property type="match status" value="1"/>
</dbReference>
<comment type="similarity">
    <text evidence="1 2">Belongs to the universal stress protein A family.</text>
</comment>
<feature type="domain" description="UspA" evidence="3">
    <location>
        <begin position="3"/>
        <end position="143"/>
    </location>
</feature>
<evidence type="ECO:0000313" key="4">
    <source>
        <dbReference type="EMBL" id="MCZ8515577.1"/>
    </source>
</evidence>
<accession>A0ABT4QFC2</accession>
<comment type="subcellular location">
    <subcellularLocation>
        <location evidence="2">Cytoplasm</location>
    </subcellularLocation>
</comment>
<dbReference type="InterPro" id="IPR014729">
    <property type="entry name" value="Rossmann-like_a/b/a_fold"/>
</dbReference>
<proteinExistence type="inferred from homology"/>
<evidence type="ECO:0000256" key="2">
    <source>
        <dbReference type="PIRNR" id="PIRNR006276"/>
    </source>
</evidence>
<dbReference type="CDD" id="cd00293">
    <property type="entry name" value="USP-like"/>
    <property type="match status" value="1"/>
</dbReference>
<dbReference type="PANTHER" id="PTHR46268">
    <property type="entry name" value="STRESS RESPONSE PROTEIN NHAX"/>
    <property type="match status" value="1"/>
</dbReference>
<protein>
    <recommendedName>
        <fullName evidence="2">Universal stress protein</fullName>
    </recommendedName>
</protein>
<dbReference type="InterPro" id="IPR006015">
    <property type="entry name" value="Universal_stress_UspA"/>
</dbReference>
<dbReference type="InterPro" id="IPR006016">
    <property type="entry name" value="UspA"/>
</dbReference>
<name>A0ABT4QFC2_9BACL</name>
<dbReference type="EMBL" id="JAQAGZ010000018">
    <property type="protein sequence ID" value="MCZ8515577.1"/>
    <property type="molecule type" value="Genomic_DNA"/>
</dbReference>
<dbReference type="PIRSF" id="PIRSF006276">
    <property type="entry name" value="UspA"/>
    <property type="match status" value="1"/>
</dbReference>
<keyword evidence="2" id="KW-0963">Cytoplasm</keyword>
<dbReference type="Pfam" id="PF00582">
    <property type="entry name" value="Usp"/>
    <property type="match status" value="1"/>
</dbReference>
<dbReference type="SUPFAM" id="SSF52402">
    <property type="entry name" value="Adenine nucleotide alpha hydrolases-like"/>
    <property type="match status" value="1"/>
</dbReference>
<reference evidence="4 5" key="1">
    <citation type="submission" date="2022-12" db="EMBL/GenBank/DDBJ databases">
        <title>Draft genome sequence of Paenibacillus sp. dW9.</title>
        <authorList>
            <person name="Choi E.-W."/>
            <person name="Kim D.-U."/>
        </authorList>
    </citation>
    <scope>NUCLEOTIDE SEQUENCE [LARGE SCALE GENOMIC DNA]</scope>
    <source>
        <strain evidence="5">dW9</strain>
    </source>
</reference>
<evidence type="ECO:0000259" key="3">
    <source>
        <dbReference type="Pfam" id="PF00582"/>
    </source>
</evidence>
<dbReference type="PRINTS" id="PR01438">
    <property type="entry name" value="UNVRSLSTRESS"/>
</dbReference>
<keyword evidence="5" id="KW-1185">Reference proteome</keyword>
<evidence type="ECO:0000313" key="5">
    <source>
        <dbReference type="Proteomes" id="UP001527882"/>
    </source>
</evidence>
<gene>
    <name evidence="4" type="ORF">O9H85_24850</name>
</gene>
<dbReference type="RefSeq" id="WP_269884109.1">
    <property type="nucleotide sequence ID" value="NZ_JAQAGZ010000018.1"/>
</dbReference>
<organism evidence="4 5">
    <name type="scientific">Paenibacillus gyeongsangnamensis</name>
    <dbReference type="NCBI Taxonomy" id="3388067"/>
    <lineage>
        <taxon>Bacteria</taxon>
        <taxon>Bacillati</taxon>
        <taxon>Bacillota</taxon>
        <taxon>Bacilli</taxon>
        <taxon>Bacillales</taxon>
        <taxon>Paenibacillaceae</taxon>
        <taxon>Paenibacillus</taxon>
    </lineage>
</organism>
<comment type="caution">
    <text evidence="4">The sequence shown here is derived from an EMBL/GenBank/DDBJ whole genome shotgun (WGS) entry which is preliminary data.</text>
</comment>